<feature type="transmembrane region" description="Helical" evidence="2">
    <location>
        <begin position="89"/>
        <end position="106"/>
    </location>
</feature>
<keyword evidence="2" id="KW-1133">Transmembrane helix</keyword>
<dbReference type="AlphaFoldDB" id="A0A9Q9DTK3"/>
<dbReference type="OrthoDB" id="3918601at2759"/>
<dbReference type="PANTHER" id="PTHR39614">
    <property type="entry name" value="INTEGRAL MEMBRANE PROTEIN"/>
    <property type="match status" value="1"/>
</dbReference>
<feature type="domain" description="Rhodopsin" evidence="3">
    <location>
        <begin position="57"/>
        <end position="251"/>
    </location>
</feature>
<feature type="compositionally biased region" description="Polar residues" evidence="1">
    <location>
        <begin position="270"/>
        <end position="287"/>
    </location>
</feature>
<dbReference type="VEuPathDB" id="FungiDB:yc1106_05148"/>
<keyword evidence="2" id="KW-0812">Transmembrane</keyword>
<gene>
    <name evidence="4" type="ORF">yc1106_05148</name>
</gene>
<feature type="compositionally biased region" description="Low complexity" evidence="1">
    <location>
        <begin position="329"/>
        <end position="341"/>
    </location>
</feature>
<feature type="transmembrane region" description="Helical" evidence="2">
    <location>
        <begin position="161"/>
        <end position="183"/>
    </location>
</feature>
<keyword evidence="2" id="KW-0472">Membrane</keyword>
<feature type="transmembrane region" description="Helical" evidence="2">
    <location>
        <begin position="118"/>
        <end position="141"/>
    </location>
</feature>
<feature type="compositionally biased region" description="Basic and acidic residues" evidence="1">
    <location>
        <begin position="315"/>
        <end position="328"/>
    </location>
</feature>
<evidence type="ECO:0000313" key="5">
    <source>
        <dbReference type="Proteomes" id="UP001056012"/>
    </source>
</evidence>
<evidence type="ECO:0000313" key="4">
    <source>
        <dbReference type="EMBL" id="USP77874.1"/>
    </source>
</evidence>
<dbReference type="InterPro" id="IPR049326">
    <property type="entry name" value="Rhodopsin_dom_fungi"/>
</dbReference>
<reference evidence="4" key="1">
    <citation type="submission" date="2021-12" db="EMBL/GenBank/DDBJ databases">
        <title>Curvularia clavata genome.</title>
        <authorList>
            <person name="Cao Y."/>
        </authorList>
    </citation>
    <scope>NUCLEOTIDE SEQUENCE</scope>
    <source>
        <strain evidence="4">Yc1106</strain>
    </source>
</reference>
<sequence>MAGHVIPPPYVITEHDKRGLIVVTGASVLAFVWCCSLIRVWLRWQLKEWRSDVQTGIILHLVSLGLGASEEDIPLPQREQLGREGFATQIMYVLVILASKLSILLLHLRISPGGYHRVAARAIIALSCIWAIVAVVLVSIPCNPTEFYMDPSKCTNMWSKWLAIGTLDIITEFLIFTTAIQLVHYLQMQRSVKLMVIFAFSARLPVIAVAAVRLYFIRQRVNGSYTFDYLIATQWQMGYAIMSCTITGLGPFLKPFDKEYVQSYHHHGHSSTPRSASQHMTSSNVSSILPPRRQARKNQDNISESYLMETMPSRSDSKRTIPEPRRSSSPDPSTPANSSSPNAPPVLTADEFFRPIHLYRGHEAEVWVGERSPSLAQEELAKGMGVSSGAKRPNLIIGKKKEFKIEVDRASRVV</sequence>
<dbReference type="Proteomes" id="UP001056012">
    <property type="component" value="Chromosome 3"/>
</dbReference>
<accession>A0A9Q9DTK3</accession>
<dbReference type="Pfam" id="PF20684">
    <property type="entry name" value="Fung_rhodopsin"/>
    <property type="match status" value="1"/>
</dbReference>
<feature type="transmembrane region" description="Helical" evidence="2">
    <location>
        <begin position="20"/>
        <end position="41"/>
    </location>
</feature>
<evidence type="ECO:0000256" key="1">
    <source>
        <dbReference type="SAM" id="MobiDB-lite"/>
    </source>
</evidence>
<protein>
    <recommendedName>
        <fullName evidence="3">Rhodopsin domain-containing protein</fullName>
    </recommendedName>
</protein>
<dbReference type="PANTHER" id="PTHR39614:SF2">
    <property type="entry name" value="INTEGRAL MEMBRANE PROTEIN"/>
    <property type="match status" value="1"/>
</dbReference>
<proteinExistence type="predicted"/>
<dbReference type="EMBL" id="CP089276">
    <property type="protein sequence ID" value="USP77874.1"/>
    <property type="molecule type" value="Genomic_DNA"/>
</dbReference>
<keyword evidence="5" id="KW-1185">Reference proteome</keyword>
<evidence type="ECO:0000256" key="2">
    <source>
        <dbReference type="SAM" id="Phobius"/>
    </source>
</evidence>
<evidence type="ECO:0000259" key="3">
    <source>
        <dbReference type="Pfam" id="PF20684"/>
    </source>
</evidence>
<feature type="transmembrane region" description="Helical" evidence="2">
    <location>
        <begin position="195"/>
        <end position="216"/>
    </location>
</feature>
<feature type="region of interest" description="Disordered" evidence="1">
    <location>
        <begin position="264"/>
        <end position="347"/>
    </location>
</feature>
<name>A0A9Q9DTK3_CURCL</name>
<organism evidence="4 5">
    <name type="scientific">Curvularia clavata</name>
    <dbReference type="NCBI Taxonomy" id="95742"/>
    <lineage>
        <taxon>Eukaryota</taxon>
        <taxon>Fungi</taxon>
        <taxon>Dikarya</taxon>
        <taxon>Ascomycota</taxon>
        <taxon>Pezizomycotina</taxon>
        <taxon>Dothideomycetes</taxon>
        <taxon>Pleosporomycetidae</taxon>
        <taxon>Pleosporales</taxon>
        <taxon>Pleosporineae</taxon>
        <taxon>Pleosporaceae</taxon>
        <taxon>Curvularia</taxon>
    </lineage>
</organism>